<dbReference type="Proteomes" id="UP001148838">
    <property type="component" value="Unassembled WGS sequence"/>
</dbReference>
<keyword evidence="2" id="KW-1185">Reference proteome</keyword>
<name>A0ABQ8TZA6_PERAM</name>
<gene>
    <name evidence="1" type="ORF">ANN_03600</name>
</gene>
<reference evidence="1 2" key="1">
    <citation type="journal article" date="2022" name="Allergy">
        <title>Genome assembly and annotation of Periplaneta americana reveal a comprehensive cockroach allergen profile.</title>
        <authorList>
            <person name="Wang L."/>
            <person name="Xiong Q."/>
            <person name="Saelim N."/>
            <person name="Wang L."/>
            <person name="Nong W."/>
            <person name="Wan A.T."/>
            <person name="Shi M."/>
            <person name="Liu X."/>
            <person name="Cao Q."/>
            <person name="Hui J.H.L."/>
            <person name="Sookrung N."/>
            <person name="Leung T.F."/>
            <person name="Tungtrongchitr A."/>
            <person name="Tsui S.K.W."/>
        </authorList>
    </citation>
    <scope>NUCLEOTIDE SEQUENCE [LARGE SCALE GENOMIC DNA]</scope>
    <source>
        <strain evidence="1">PWHHKU_190912</strain>
    </source>
</reference>
<comment type="caution">
    <text evidence="1">The sequence shown here is derived from an EMBL/GenBank/DDBJ whole genome shotgun (WGS) entry which is preliminary data.</text>
</comment>
<protein>
    <submittedName>
        <fullName evidence="1">Uncharacterized protein</fullName>
    </submittedName>
</protein>
<evidence type="ECO:0000313" key="2">
    <source>
        <dbReference type="Proteomes" id="UP001148838"/>
    </source>
</evidence>
<dbReference type="InterPro" id="IPR036397">
    <property type="entry name" value="RNaseH_sf"/>
</dbReference>
<dbReference type="EMBL" id="JAJSOF020000001">
    <property type="protein sequence ID" value="KAJ4452084.1"/>
    <property type="molecule type" value="Genomic_DNA"/>
</dbReference>
<dbReference type="Gene3D" id="3.30.420.10">
    <property type="entry name" value="Ribonuclease H-like superfamily/Ribonuclease H"/>
    <property type="match status" value="1"/>
</dbReference>
<proteinExistence type="predicted"/>
<sequence>MMFCIDDDDDDDDFDDDDDDDDILYVPYVCYLASELDEGDNAGEMSPGSNTESYPAFPHIGLRETPGKNVNQVTYPNRESNPGHLVLRPDALTVTPQVWTTLQWVTVKTGELLRIDRRNTVRSIIANRFREHGEYEVYYEEVQCLSTEGSTRRANIIIIDRDKKTGLILDPTVSFEVNEDQPKQKMEGWLHHFGPETETDNGVASCKFTKGIEIQKYPFGRKRYGYCVLRLEGLLRVDIMPHGTTINSDGYVATLKELQVRLSRVRRHREKQDVLLLHNEHPYVSHKTTDQIRKFG</sequence>
<evidence type="ECO:0000313" key="1">
    <source>
        <dbReference type="EMBL" id="KAJ4452084.1"/>
    </source>
</evidence>
<organism evidence="1 2">
    <name type="scientific">Periplaneta americana</name>
    <name type="common">American cockroach</name>
    <name type="synonym">Blatta americana</name>
    <dbReference type="NCBI Taxonomy" id="6978"/>
    <lineage>
        <taxon>Eukaryota</taxon>
        <taxon>Metazoa</taxon>
        <taxon>Ecdysozoa</taxon>
        <taxon>Arthropoda</taxon>
        <taxon>Hexapoda</taxon>
        <taxon>Insecta</taxon>
        <taxon>Pterygota</taxon>
        <taxon>Neoptera</taxon>
        <taxon>Polyneoptera</taxon>
        <taxon>Dictyoptera</taxon>
        <taxon>Blattodea</taxon>
        <taxon>Blattoidea</taxon>
        <taxon>Blattidae</taxon>
        <taxon>Blattinae</taxon>
        <taxon>Periplaneta</taxon>
    </lineage>
</organism>
<accession>A0ABQ8TZA6</accession>